<reference evidence="2 3" key="2">
    <citation type="journal article" date="2009" name="Proc. Natl. Acad. Sci. U.S.A.">
        <title>On the chimeric nature, thermophilic origin, and phylogenetic placement of the Thermotogales.</title>
        <authorList>
            <person name="Zhaxybayeva O."/>
            <person name="Swithers K.S."/>
            <person name="Lapierre P."/>
            <person name="Fournier G.P."/>
            <person name="Bickhart D.M."/>
            <person name="DeBoy R.T."/>
            <person name="Nelson K.E."/>
            <person name="Nesbo C.L."/>
            <person name="Doolittle W.F."/>
            <person name="Gogarten J.P."/>
            <person name="Noll K.M."/>
        </authorList>
    </citation>
    <scope>NUCLEOTIDE SEQUENCE [LARGE SCALE GENOMIC DNA]</scope>
    <source>
        <strain evidence="3">ATCC BAA-488 / DSM 13995 / JCM 10881 / RKU-1</strain>
    </source>
</reference>
<name>A5IK56_THEP1</name>
<evidence type="ECO:0000313" key="3">
    <source>
        <dbReference type="Proteomes" id="UP000006558"/>
    </source>
</evidence>
<dbReference type="KEGG" id="tpt:Tpet_0558"/>
<dbReference type="Proteomes" id="UP000006558">
    <property type="component" value="Chromosome"/>
</dbReference>
<dbReference type="EMBL" id="CP000702">
    <property type="protein sequence ID" value="ABQ46579.1"/>
    <property type="molecule type" value="Genomic_DNA"/>
</dbReference>
<dbReference type="Pfam" id="PF03819">
    <property type="entry name" value="MazG"/>
    <property type="match status" value="1"/>
</dbReference>
<dbReference type="Gene3D" id="1.10.287.1080">
    <property type="entry name" value="MazG-like"/>
    <property type="match status" value="1"/>
</dbReference>
<dbReference type="GO" id="GO:0046052">
    <property type="term" value="P:UTP catabolic process"/>
    <property type="evidence" value="ECO:0007669"/>
    <property type="project" value="TreeGrafter"/>
</dbReference>
<dbReference type="eggNOG" id="COG1694">
    <property type="taxonomic scope" value="Bacteria"/>
</dbReference>
<dbReference type="RefSeq" id="WP_011943181.1">
    <property type="nucleotide sequence ID" value="NC_009486.1"/>
</dbReference>
<dbReference type="PANTHER" id="PTHR30522">
    <property type="entry name" value="NUCLEOSIDE TRIPHOSPHATE PYROPHOSPHOHYDROLASE"/>
    <property type="match status" value="1"/>
</dbReference>
<accession>A5IK56</accession>
<gene>
    <name evidence="2" type="ordered locus">Tpet_0558</name>
</gene>
<dbReference type="GO" id="GO:0046081">
    <property type="term" value="P:dUTP catabolic process"/>
    <property type="evidence" value="ECO:0007669"/>
    <property type="project" value="TreeGrafter"/>
</dbReference>
<evidence type="ECO:0000313" key="2">
    <source>
        <dbReference type="EMBL" id="ABQ46579.1"/>
    </source>
</evidence>
<sequence>MVERLLEIIERSLEKCPWLEKQSIETLLEALASEIEEVTEAVKKNDLANLEEEVGDLIYDALLVAAVAQRDYGIDLERAIQKVVEKISHRKPWLFWEEKISLEEAEKIWKERKKKV</sequence>
<dbReference type="InterPro" id="IPR004518">
    <property type="entry name" value="MazG-like_dom"/>
</dbReference>
<dbReference type="SUPFAM" id="SSF101386">
    <property type="entry name" value="all-alpha NTP pyrophosphatases"/>
    <property type="match status" value="1"/>
</dbReference>
<dbReference type="GO" id="GO:0046047">
    <property type="term" value="P:TTP catabolic process"/>
    <property type="evidence" value="ECO:0007669"/>
    <property type="project" value="TreeGrafter"/>
</dbReference>
<dbReference type="GO" id="GO:0047429">
    <property type="term" value="F:nucleoside triphosphate diphosphatase activity"/>
    <property type="evidence" value="ECO:0007669"/>
    <property type="project" value="TreeGrafter"/>
</dbReference>
<evidence type="ECO:0000259" key="1">
    <source>
        <dbReference type="Pfam" id="PF03819"/>
    </source>
</evidence>
<dbReference type="InterPro" id="IPR011551">
    <property type="entry name" value="NTP_PyrPHydrolase_MazG"/>
</dbReference>
<feature type="domain" description="NTP pyrophosphohydrolase MazG-like" evidence="1">
    <location>
        <begin position="22"/>
        <end position="95"/>
    </location>
</feature>
<dbReference type="AlphaFoldDB" id="A5IK56"/>
<dbReference type="GO" id="GO:0006203">
    <property type="term" value="P:dGTP catabolic process"/>
    <property type="evidence" value="ECO:0007669"/>
    <property type="project" value="TreeGrafter"/>
</dbReference>
<dbReference type="STRING" id="390874.Tpet_0558"/>
<reference evidence="3" key="1">
    <citation type="submission" date="2007-05" db="EMBL/GenBank/DDBJ databases">
        <title>Complete sequence of Thermotoga petrophila RKU-1.</title>
        <authorList>
            <consortium name="US DOE Joint Genome Institute"/>
            <person name="Copeland A."/>
            <person name="Lucas S."/>
            <person name="Lapidus A."/>
            <person name="Barry K."/>
            <person name="Glavina del Rio T."/>
            <person name="Dalin E."/>
            <person name="Tice H."/>
            <person name="Pitluck S."/>
            <person name="Sims D."/>
            <person name="Brettin T."/>
            <person name="Bruce D."/>
            <person name="Detter J.C."/>
            <person name="Han C."/>
            <person name="Tapia R."/>
            <person name="Schmutz J."/>
            <person name="Larimer F."/>
            <person name="Land M."/>
            <person name="Hauser L."/>
            <person name="Kyrpides N."/>
            <person name="Mikhailova N."/>
            <person name="Nelson K."/>
            <person name="Gogarten J.P."/>
            <person name="Noll K."/>
            <person name="Richardson P."/>
        </authorList>
    </citation>
    <scope>NUCLEOTIDE SEQUENCE [LARGE SCALE GENOMIC DNA]</scope>
    <source>
        <strain evidence="3">ATCC BAA-488 / DSM 13995 / JCM 10881 / RKU-1</strain>
    </source>
</reference>
<organism evidence="2 3">
    <name type="scientific">Thermotoga petrophila (strain ATCC BAA-488 / DSM 13995 / JCM 10881 / RKU-1)</name>
    <dbReference type="NCBI Taxonomy" id="390874"/>
    <lineage>
        <taxon>Bacteria</taxon>
        <taxon>Thermotogati</taxon>
        <taxon>Thermotogota</taxon>
        <taxon>Thermotogae</taxon>
        <taxon>Thermotogales</taxon>
        <taxon>Thermotogaceae</taxon>
        <taxon>Thermotoga</taxon>
    </lineage>
</organism>
<proteinExistence type="predicted"/>
<dbReference type="GO" id="GO:0046076">
    <property type="term" value="P:dTTP catabolic process"/>
    <property type="evidence" value="ECO:0007669"/>
    <property type="project" value="TreeGrafter"/>
</dbReference>
<protein>
    <submittedName>
        <fullName evidence="2">MazG nucleotide pyrophosphohydrolase</fullName>
    </submittedName>
</protein>
<dbReference type="HOGENOM" id="CLU_038356_4_1_0"/>
<keyword evidence="2" id="KW-0378">Hydrolase</keyword>
<dbReference type="GO" id="GO:0046061">
    <property type="term" value="P:dATP catabolic process"/>
    <property type="evidence" value="ECO:0007669"/>
    <property type="project" value="TreeGrafter"/>
</dbReference>
<dbReference type="PANTHER" id="PTHR30522:SF0">
    <property type="entry name" value="NUCLEOSIDE TRIPHOSPHATE PYROPHOSPHOHYDROLASE"/>
    <property type="match status" value="1"/>
</dbReference>